<reference evidence="1" key="2">
    <citation type="submission" date="2021-12" db="EMBL/GenBank/DDBJ databases">
        <title>Resequencing data analysis of finger millet.</title>
        <authorList>
            <person name="Hatakeyama M."/>
            <person name="Aluri S."/>
            <person name="Balachadran M.T."/>
            <person name="Sivarajan S.R."/>
            <person name="Poveda L."/>
            <person name="Shimizu-Inatsugi R."/>
            <person name="Schlapbach R."/>
            <person name="Sreeman S.M."/>
            <person name="Shimizu K.K."/>
        </authorList>
    </citation>
    <scope>NUCLEOTIDE SEQUENCE</scope>
</reference>
<dbReference type="Proteomes" id="UP001054889">
    <property type="component" value="Unassembled WGS sequence"/>
</dbReference>
<accession>A0AAV5DZA4</accession>
<reference evidence="1" key="1">
    <citation type="journal article" date="2018" name="DNA Res.">
        <title>Multiple hybrid de novo genome assembly of finger millet, an orphan allotetraploid crop.</title>
        <authorList>
            <person name="Hatakeyama M."/>
            <person name="Aluri S."/>
            <person name="Balachadran M.T."/>
            <person name="Sivarajan S.R."/>
            <person name="Patrignani A."/>
            <person name="Gruter S."/>
            <person name="Poveda L."/>
            <person name="Shimizu-Inatsugi R."/>
            <person name="Baeten J."/>
            <person name="Francoijs K.J."/>
            <person name="Nataraja K.N."/>
            <person name="Reddy Y.A.N."/>
            <person name="Phadnis S."/>
            <person name="Ravikumar R.L."/>
            <person name="Schlapbach R."/>
            <person name="Sreeman S.M."/>
            <person name="Shimizu K.K."/>
        </authorList>
    </citation>
    <scope>NUCLEOTIDE SEQUENCE</scope>
</reference>
<proteinExistence type="predicted"/>
<gene>
    <name evidence="1" type="primary">gb03361</name>
    <name evidence="1" type="ORF">PR202_gb03361</name>
</gene>
<dbReference type="AlphaFoldDB" id="A0AAV5DZA4"/>
<sequence length="106" mass="11988">MTATGRSRGSWMTSGTWLARMRRARVQGRETGGCRFFRMPGGGMRPDLAPSEVVQFEEDEILVMGFDRELPIGEGVLKMNFTGTLNDQMRGFYRSCLFLPEVRMTG</sequence>
<evidence type="ECO:0000313" key="2">
    <source>
        <dbReference type="Proteomes" id="UP001054889"/>
    </source>
</evidence>
<evidence type="ECO:0000313" key="1">
    <source>
        <dbReference type="EMBL" id="GJN16378.1"/>
    </source>
</evidence>
<keyword evidence="2" id="KW-1185">Reference proteome</keyword>
<protein>
    <submittedName>
        <fullName evidence="1">Uncharacterized protein</fullName>
    </submittedName>
</protein>
<comment type="caution">
    <text evidence="1">The sequence shown here is derived from an EMBL/GenBank/DDBJ whole genome shotgun (WGS) entry which is preliminary data.</text>
</comment>
<organism evidence="1 2">
    <name type="scientific">Eleusine coracana subsp. coracana</name>
    <dbReference type="NCBI Taxonomy" id="191504"/>
    <lineage>
        <taxon>Eukaryota</taxon>
        <taxon>Viridiplantae</taxon>
        <taxon>Streptophyta</taxon>
        <taxon>Embryophyta</taxon>
        <taxon>Tracheophyta</taxon>
        <taxon>Spermatophyta</taxon>
        <taxon>Magnoliopsida</taxon>
        <taxon>Liliopsida</taxon>
        <taxon>Poales</taxon>
        <taxon>Poaceae</taxon>
        <taxon>PACMAD clade</taxon>
        <taxon>Chloridoideae</taxon>
        <taxon>Cynodonteae</taxon>
        <taxon>Eleusininae</taxon>
        <taxon>Eleusine</taxon>
    </lineage>
</organism>
<dbReference type="EMBL" id="BQKI01000072">
    <property type="protein sequence ID" value="GJN16378.1"/>
    <property type="molecule type" value="Genomic_DNA"/>
</dbReference>
<dbReference type="InterPro" id="IPR042097">
    <property type="entry name" value="Aminopeptidase_N-like_N_sf"/>
</dbReference>
<name>A0AAV5DZA4_ELECO</name>
<dbReference type="Gene3D" id="2.60.40.1730">
    <property type="entry name" value="tricorn interacting facor f3 domain"/>
    <property type="match status" value="1"/>
</dbReference>